<accession>A0A9N8DV68</accession>
<evidence type="ECO:0008006" key="3">
    <source>
        <dbReference type="Google" id="ProtNLM"/>
    </source>
</evidence>
<dbReference type="AlphaFoldDB" id="A0A9N8DV68"/>
<comment type="caution">
    <text evidence="1">The sequence shown here is derived from an EMBL/GenBank/DDBJ whole genome shotgun (WGS) entry which is preliminary data.</text>
</comment>
<reference evidence="1" key="1">
    <citation type="submission" date="2020-06" db="EMBL/GenBank/DDBJ databases">
        <authorList>
            <consortium name="Plant Systems Biology data submission"/>
        </authorList>
    </citation>
    <scope>NUCLEOTIDE SEQUENCE</scope>
    <source>
        <strain evidence="1">D6</strain>
    </source>
</reference>
<gene>
    <name evidence="1" type="ORF">SEMRO_385_G131700.1</name>
</gene>
<dbReference type="Proteomes" id="UP001153069">
    <property type="component" value="Unassembled WGS sequence"/>
</dbReference>
<name>A0A9N8DV68_9STRA</name>
<evidence type="ECO:0000313" key="2">
    <source>
        <dbReference type="Proteomes" id="UP001153069"/>
    </source>
</evidence>
<keyword evidence="2" id="KW-1185">Reference proteome</keyword>
<evidence type="ECO:0000313" key="1">
    <source>
        <dbReference type="EMBL" id="CAB9509331.1"/>
    </source>
</evidence>
<protein>
    <recommendedName>
        <fullName evidence="3">NTF2 domain-containing protein</fullName>
    </recommendedName>
</protein>
<sequence>MSFVSESDPLMMSRSNEVVQANVIGRRTIFASVACLMVLVVAFQHSSSVQPPHITAAAAALLSSSKKHQKKLPTDQIQTFLEDWKLGRCDDLASLVDRRHFEFRVTAFGEDQAEDDDDKEIVLDVDEFVDALCLPYQGHFDILFEENHHSNLGSSFGTIRATGSDYYIKDTVPCLAPYYSSFVVSLDSHGRIQVLRELIHNLDSYNRYTQECLNRGFSLDDDEPGSPKYRLLSKTAKREKKAEEPPTSNLERAKKFIDLYCTGYCDEAGEYLSDSFTMQESHSQPTPLLDRTAYLEMCRHDFVTEPEIFLTLAEVTDGSTVTLTGQGFQMIGGGAKPCPIFATESFFMKFTADGKMDHLFVALQDTYFDDYAACLQ</sequence>
<proteinExistence type="predicted"/>
<dbReference type="EMBL" id="CAICTM010000384">
    <property type="protein sequence ID" value="CAB9509331.1"/>
    <property type="molecule type" value="Genomic_DNA"/>
</dbReference>
<organism evidence="1 2">
    <name type="scientific">Seminavis robusta</name>
    <dbReference type="NCBI Taxonomy" id="568900"/>
    <lineage>
        <taxon>Eukaryota</taxon>
        <taxon>Sar</taxon>
        <taxon>Stramenopiles</taxon>
        <taxon>Ochrophyta</taxon>
        <taxon>Bacillariophyta</taxon>
        <taxon>Bacillariophyceae</taxon>
        <taxon>Bacillariophycidae</taxon>
        <taxon>Naviculales</taxon>
        <taxon>Naviculaceae</taxon>
        <taxon>Seminavis</taxon>
    </lineage>
</organism>